<dbReference type="AlphaFoldDB" id="A0A6L2LNK4"/>
<accession>A0A6L2LNK4</accession>
<evidence type="ECO:0000313" key="2">
    <source>
        <dbReference type="EMBL" id="GEU61874.1"/>
    </source>
</evidence>
<organism evidence="2">
    <name type="scientific">Tanacetum cinerariifolium</name>
    <name type="common">Dalmatian daisy</name>
    <name type="synonym">Chrysanthemum cinerariifolium</name>
    <dbReference type="NCBI Taxonomy" id="118510"/>
    <lineage>
        <taxon>Eukaryota</taxon>
        <taxon>Viridiplantae</taxon>
        <taxon>Streptophyta</taxon>
        <taxon>Embryophyta</taxon>
        <taxon>Tracheophyta</taxon>
        <taxon>Spermatophyta</taxon>
        <taxon>Magnoliopsida</taxon>
        <taxon>eudicotyledons</taxon>
        <taxon>Gunneridae</taxon>
        <taxon>Pentapetalae</taxon>
        <taxon>asterids</taxon>
        <taxon>campanulids</taxon>
        <taxon>Asterales</taxon>
        <taxon>Asteraceae</taxon>
        <taxon>Asteroideae</taxon>
        <taxon>Anthemideae</taxon>
        <taxon>Anthemidinae</taxon>
        <taxon>Tanacetum</taxon>
    </lineage>
</organism>
<reference evidence="2" key="1">
    <citation type="journal article" date="2019" name="Sci. Rep.">
        <title>Draft genome of Tanacetum cinerariifolium, the natural source of mosquito coil.</title>
        <authorList>
            <person name="Yamashiro T."/>
            <person name="Shiraishi A."/>
            <person name="Satake H."/>
            <person name="Nakayama K."/>
        </authorList>
    </citation>
    <scope>NUCLEOTIDE SEQUENCE</scope>
</reference>
<protein>
    <submittedName>
        <fullName evidence="2">Uncharacterized protein</fullName>
    </submittedName>
</protein>
<dbReference type="EMBL" id="BKCJ010004576">
    <property type="protein sequence ID" value="GEU61874.1"/>
    <property type="molecule type" value="Genomic_DNA"/>
</dbReference>
<sequence length="329" mass="37089">MIELCGTFQAWLQQRKDQVCQKILLCYDDDDGEESSTPFRDIIISELPSCIAITPVLSTKDSLIMGDEHLDTIPEKESDEFIKSSVENLVPNPSESEDEREYDKLLYDNSSPRPPEEFISKNSDFAIKSFSPSPILVEDSYSLMEEIDVSLTPDDSMPPGIENDDYDSEGDILILEGLPCNDSLSLRETESFHFDIPSSPRSHAKSSDDDEIEPNSGILTVKVVGDISKHYVPMPRLFPTQPTLALNQDKSLHLLSHQGFKAFQLSFESPMMIYGDNIPILDVPFLHFYPPSPALVWGDRVKLSDLKQALHGWHPMLILVVVMNKRVVM</sequence>
<proteinExistence type="predicted"/>
<evidence type="ECO:0000256" key="1">
    <source>
        <dbReference type="SAM" id="MobiDB-lite"/>
    </source>
</evidence>
<comment type="caution">
    <text evidence="2">The sequence shown here is derived from an EMBL/GenBank/DDBJ whole genome shotgun (WGS) entry which is preliminary data.</text>
</comment>
<gene>
    <name evidence="2" type="ORF">Tci_033852</name>
</gene>
<name>A0A6L2LNK4_TANCI</name>
<feature type="region of interest" description="Disordered" evidence="1">
    <location>
        <begin position="195"/>
        <end position="214"/>
    </location>
</feature>